<reference evidence="2" key="3">
    <citation type="submission" date="2020-06" db="EMBL/GenBank/DDBJ databases">
        <title>Helianthus annuus Genome sequencing and assembly Release 2.</title>
        <authorList>
            <person name="Gouzy J."/>
            <person name="Langlade N."/>
            <person name="Munos S."/>
        </authorList>
    </citation>
    <scope>NUCLEOTIDE SEQUENCE</scope>
    <source>
        <tissue evidence="2">Leaves</tissue>
    </source>
</reference>
<feature type="transmembrane region" description="Helical" evidence="1">
    <location>
        <begin position="44"/>
        <end position="68"/>
    </location>
</feature>
<dbReference type="EMBL" id="MNCJ02000332">
    <property type="protein sequence ID" value="KAF5757196.1"/>
    <property type="molecule type" value="Genomic_DNA"/>
</dbReference>
<name>A0A251UCC7_HELAN</name>
<protein>
    <submittedName>
        <fullName evidence="3">Uncharacterized protein</fullName>
    </submittedName>
</protein>
<reference evidence="2 4" key="1">
    <citation type="journal article" date="2017" name="Nature">
        <title>The sunflower genome provides insights into oil metabolism, flowering and Asterid evolution.</title>
        <authorList>
            <person name="Badouin H."/>
            <person name="Gouzy J."/>
            <person name="Grassa C.J."/>
            <person name="Murat F."/>
            <person name="Staton S.E."/>
            <person name="Cottret L."/>
            <person name="Lelandais-Briere C."/>
            <person name="Owens G.L."/>
            <person name="Carrere S."/>
            <person name="Mayjonade B."/>
            <person name="Legrand L."/>
            <person name="Gill N."/>
            <person name="Kane N.C."/>
            <person name="Bowers J.E."/>
            <person name="Hubner S."/>
            <person name="Bellec A."/>
            <person name="Berard A."/>
            <person name="Berges H."/>
            <person name="Blanchet N."/>
            <person name="Boniface M.C."/>
            <person name="Brunel D."/>
            <person name="Catrice O."/>
            <person name="Chaidir N."/>
            <person name="Claudel C."/>
            <person name="Donnadieu C."/>
            <person name="Faraut T."/>
            <person name="Fievet G."/>
            <person name="Helmstetter N."/>
            <person name="King M."/>
            <person name="Knapp S.J."/>
            <person name="Lai Z."/>
            <person name="Le Paslier M.C."/>
            <person name="Lippi Y."/>
            <person name="Lorenzon L."/>
            <person name="Mandel J.R."/>
            <person name="Marage G."/>
            <person name="Marchand G."/>
            <person name="Marquand E."/>
            <person name="Bret-Mestries E."/>
            <person name="Morien E."/>
            <person name="Nambeesan S."/>
            <person name="Nguyen T."/>
            <person name="Pegot-Espagnet P."/>
            <person name="Pouilly N."/>
            <person name="Raftis F."/>
            <person name="Sallet E."/>
            <person name="Schiex T."/>
            <person name="Thomas J."/>
            <person name="Vandecasteele C."/>
            <person name="Vares D."/>
            <person name="Vear F."/>
            <person name="Vautrin S."/>
            <person name="Crespi M."/>
            <person name="Mangin B."/>
            <person name="Burke J.M."/>
            <person name="Salse J."/>
            <person name="Munos S."/>
            <person name="Vincourt P."/>
            <person name="Rieseberg L.H."/>
            <person name="Langlade N.B."/>
        </authorList>
    </citation>
    <scope>NUCLEOTIDE SEQUENCE [LARGE SCALE GENOMIC DNA]</scope>
    <source>
        <strain evidence="4">cv. SF193</strain>
        <tissue evidence="2">Leaves</tissue>
    </source>
</reference>
<evidence type="ECO:0000313" key="3">
    <source>
        <dbReference type="EMBL" id="OTG21007.1"/>
    </source>
</evidence>
<evidence type="ECO:0000313" key="4">
    <source>
        <dbReference type="Proteomes" id="UP000215914"/>
    </source>
</evidence>
<dbReference type="Proteomes" id="UP000215914">
    <property type="component" value="Chromosome 7"/>
</dbReference>
<keyword evidence="1" id="KW-0812">Transmembrane</keyword>
<dbReference type="EMBL" id="CM007896">
    <property type="protein sequence ID" value="OTG21007.1"/>
    <property type="molecule type" value="Genomic_DNA"/>
</dbReference>
<evidence type="ECO:0000313" key="2">
    <source>
        <dbReference type="EMBL" id="KAF5757196.1"/>
    </source>
</evidence>
<evidence type="ECO:0000256" key="1">
    <source>
        <dbReference type="SAM" id="Phobius"/>
    </source>
</evidence>
<keyword evidence="1" id="KW-0472">Membrane</keyword>
<gene>
    <name evidence="3" type="ORF">HannXRQ_Chr07g0199411</name>
    <name evidence="2" type="ORF">HanXRQr2_Chr17g0823731</name>
</gene>
<keyword evidence="4" id="KW-1185">Reference proteome</keyword>
<organism evidence="3 4">
    <name type="scientific">Helianthus annuus</name>
    <name type="common">Common sunflower</name>
    <dbReference type="NCBI Taxonomy" id="4232"/>
    <lineage>
        <taxon>Eukaryota</taxon>
        <taxon>Viridiplantae</taxon>
        <taxon>Streptophyta</taxon>
        <taxon>Embryophyta</taxon>
        <taxon>Tracheophyta</taxon>
        <taxon>Spermatophyta</taxon>
        <taxon>Magnoliopsida</taxon>
        <taxon>eudicotyledons</taxon>
        <taxon>Gunneridae</taxon>
        <taxon>Pentapetalae</taxon>
        <taxon>asterids</taxon>
        <taxon>campanulids</taxon>
        <taxon>Asterales</taxon>
        <taxon>Asteraceae</taxon>
        <taxon>Asteroideae</taxon>
        <taxon>Heliantheae alliance</taxon>
        <taxon>Heliantheae</taxon>
        <taxon>Helianthus</taxon>
    </lineage>
</organism>
<dbReference type="Gramene" id="mRNA:HanXRQr2_Chr17g0823731">
    <property type="protein sequence ID" value="mRNA:HanXRQr2_Chr17g0823731"/>
    <property type="gene ID" value="HanXRQr2_Chr17g0823731"/>
</dbReference>
<dbReference type="AlphaFoldDB" id="A0A251UCC7"/>
<accession>A0A251UCC7</accession>
<dbReference type="InParanoid" id="A0A251UCC7"/>
<reference evidence="3" key="2">
    <citation type="submission" date="2017-02" db="EMBL/GenBank/DDBJ databases">
        <title>Sunflower complete genome.</title>
        <authorList>
            <person name="Langlade N."/>
            <person name="Munos S."/>
        </authorList>
    </citation>
    <scope>NUCLEOTIDE SEQUENCE [LARGE SCALE GENOMIC DNA]</scope>
    <source>
        <tissue evidence="3">Leaves</tissue>
    </source>
</reference>
<proteinExistence type="predicted"/>
<keyword evidence="1" id="KW-1133">Transmembrane helix</keyword>
<sequence>MHHYEFGSDLTRLYFYQQVLHHLLIVEKVWFKVLGVLSKEFYKFWGFCAARGGISGSFGLGTFFFWVLELRE</sequence>